<organism evidence="6 7">
    <name type="scientific">Actinoplanes xinjiangensis</name>
    <dbReference type="NCBI Taxonomy" id="512350"/>
    <lineage>
        <taxon>Bacteria</taxon>
        <taxon>Bacillati</taxon>
        <taxon>Actinomycetota</taxon>
        <taxon>Actinomycetes</taxon>
        <taxon>Micromonosporales</taxon>
        <taxon>Micromonosporaceae</taxon>
        <taxon>Actinoplanes</taxon>
    </lineage>
</organism>
<accession>A0A316FR48</accession>
<dbReference type="SUPFAM" id="SSF51735">
    <property type="entry name" value="NAD(P)-binding Rossmann-fold domains"/>
    <property type="match status" value="1"/>
</dbReference>
<dbReference type="NCBIfam" id="TIGR00745">
    <property type="entry name" value="apbA_panE"/>
    <property type="match status" value="1"/>
</dbReference>
<dbReference type="InterPro" id="IPR013332">
    <property type="entry name" value="KPR_N"/>
</dbReference>
<dbReference type="SUPFAM" id="SSF48179">
    <property type="entry name" value="6-phosphogluconate dehydrogenase C-terminal domain-like"/>
    <property type="match status" value="1"/>
</dbReference>
<comment type="similarity">
    <text evidence="1">Belongs to the ketopantoate reductase family.</text>
</comment>
<dbReference type="InterPro" id="IPR036291">
    <property type="entry name" value="NAD(P)-bd_dom_sf"/>
</dbReference>
<dbReference type="FunFam" id="3.40.50.720:FF:000307">
    <property type="entry name" value="2-dehydropantoate 2-reductase"/>
    <property type="match status" value="1"/>
</dbReference>
<evidence type="ECO:0000256" key="1">
    <source>
        <dbReference type="ARBA" id="ARBA00007870"/>
    </source>
</evidence>
<reference evidence="6 7" key="1">
    <citation type="submission" date="2018-05" db="EMBL/GenBank/DDBJ databases">
        <title>Genomic Encyclopedia of Archaeal and Bacterial Type Strains, Phase II (KMG-II): from individual species to whole genera.</title>
        <authorList>
            <person name="Goeker M."/>
        </authorList>
    </citation>
    <scope>NUCLEOTIDE SEQUENCE [LARGE SCALE GENOMIC DNA]</scope>
    <source>
        <strain evidence="6 7">DSM 45184</strain>
    </source>
</reference>
<dbReference type="Gene3D" id="1.10.1040.10">
    <property type="entry name" value="N-(1-d-carboxylethyl)-l-norvaline Dehydrogenase, domain 2"/>
    <property type="match status" value="1"/>
</dbReference>
<keyword evidence="2" id="KW-0521">NADP</keyword>
<feature type="domain" description="Ketopantoate reductase N-terminal" evidence="4">
    <location>
        <begin position="3"/>
        <end position="148"/>
    </location>
</feature>
<keyword evidence="3" id="KW-0560">Oxidoreductase</keyword>
<proteinExistence type="inferred from homology"/>
<evidence type="ECO:0000256" key="2">
    <source>
        <dbReference type="ARBA" id="ARBA00022857"/>
    </source>
</evidence>
<dbReference type="InterPro" id="IPR051402">
    <property type="entry name" value="KPR-Related"/>
</dbReference>
<dbReference type="Pfam" id="PF02558">
    <property type="entry name" value="ApbA"/>
    <property type="match status" value="1"/>
</dbReference>
<dbReference type="InterPro" id="IPR013752">
    <property type="entry name" value="KPA_reductase"/>
</dbReference>
<feature type="domain" description="Ketopantoate reductase C-terminal" evidence="5">
    <location>
        <begin position="227"/>
        <end position="341"/>
    </location>
</feature>
<dbReference type="InterPro" id="IPR003710">
    <property type="entry name" value="ApbA"/>
</dbReference>
<dbReference type="Pfam" id="PF08546">
    <property type="entry name" value="ApbA_C"/>
    <property type="match status" value="1"/>
</dbReference>
<dbReference type="Proteomes" id="UP000245697">
    <property type="component" value="Unassembled WGS sequence"/>
</dbReference>
<dbReference type="GO" id="GO:0008677">
    <property type="term" value="F:2-dehydropantoate 2-reductase activity"/>
    <property type="evidence" value="ECO:0007669"/>
    <property type="project" value="InterPro"/>
</dbReference>
<gene>
    <name evidence="6" type="ORF">BC793_102279</name>
</gene>
<dbReference type="PANTHER" id="PTHR21708:SF26">
    <property type="entry name" value="2-DEHYDROPANTOATE 2-REDUCTASE"/>
    <property type="match status" value="1"/>
</dbReference>
<evidence type="ECO:0000256" key="3">
    <source>
        <dbReference type="ARBA" id="ARBA00023002"/>
    </source>
</evidence>
<evidence type="ECO:0000313" key="6">
    <source>
        <dbReference type="EMBL" id="PWK51251.1"/>
    </source>
</evidence>
<dbReference type="InterPro" id="IPR008927">
    <property type="entry name" value="6-PGluconate_DH-like_C_sf"/>
</dbReference>
<dbReference type="RefSeq" id="WP_109589597.1">
    <property type="nucleotide sequence ID" value="NZ_BONA01000047.1"/>
</dbReference>
<dbReference type="InterPro" id="IPR013328">
    <property type="entry name" value="6PGD_dom2"/>
</dbReference>
<dbReference type="EMBL" id="QGGR01000002">
    <property type="protein sequence ID" value="PWK51251.1"/>
    <property type="molecule type" value="Genomic_DNA"/>
</dbReference>
<evidence type="ECO:0000313" key="7">
    <source>
        <dbReference type="Proteomes" id="UP000245697"/>
    </source>
</evidence>
<name>A0A316FR48_9ACTN</name>
<dbReference type="GO" id="GO:0005737">
    <property type="term" value="C:cytoplasm"/>
    <property type="evidence" value="ECO:0007669"/>
    <property type="project" value="TreeGrafter"/>
</dbReference>
<protein>
    <submittedName>
        <fullName evidence="6">2-dehydropantoate 2-reductase</fullName>
    </submittedName>
</protein>
<dbReference type="OrthoDB" id="9793586at2"/>
<dbReference type="Gene3D" id="3.40.50.720">
    <property type="entry name" value="NAD(P)-binding Rossmann-like Domain"/>
    <property type="match status" value="1"/>
</dbReference>
<dbReference type="AlphaFoldDB" id="A0A316FR48"/>
<dbReference type="GO" id="GO:0015940">
    <property type="term" value="P:pantothenate biosynthetic process"/>
    <property type="evidence" value="ECO:0007669"/>
    <property type="project" value="InterPro"/>
</dbReference>
<sequence length="352" mass="35669">MRILVVGAGATGGYFGGRLAQAGRDVTFLVRPGRAARLAERGLRIKSPDGEIELRPRTITEADGHYDLVLVAVKSYSLETALTALTPAVGPRTVVIPLLNGIRHIESLIRRFGADRAWGGVCMIHATLDENGDVHRMSGLHRLSFGPLSDASPDGVLAGGVLAGGASSGDASFEGVLTGGASVGGGSFGGVFDGGASADGSDLDERLSGVTAALTGAGFDARASSTIVQELWDKWVLLATLGAATTLLRGSIGAINKAPGGSEFLHALAAETSAVAAAAGHPIQGKAAAMLEATIVTTEPTTSSMYRDLIQGLPVEAGAIVGDMVTEAAKHQLSVPLLAAAHTGLAVYSASL</sequence>
<comment type="caution">
    <text evidence="6">The sequence shown here is derived from an EMBL/GenBank/DDBJ whole genome shotgun (WGS) entry which is preliminary data.</text>
</comment>
<evidence type="ECO:0000259" key="5">
    <source>
        <dbReference type="Pfam" id="PF08546"/>
    </source>
</evidence>
<keyword evidence="7" id="KW-1185">Reference proteome</keyword>
<dbReference type="PANTHER" id="PTHR21708">
    <property type="entry name" value="PROBABLE 2-DEHYDROPANTOATE 2-REDUCTASE"/>
    <property type="match status" value="1"/>
</dbReference>
<evidence type="ECO:0000259" key="4">
    <source>
        <dbReference type="Pfam" id="PF02558"/>
    </source>
</evidence>